<evidence type="ECO:0000313" key="2">
    <source>
        <dbReference type="EMBL" id="MBB5347742.1"/>
    </source>
</evidence>
<comment type="caution">
    <text evidence="2">The sequence shown here is derived from an EMBL/GenBank/DDBJ whole genome shotgun (WGS) entry which is preliminary data.</text>
</comment>
<keyword evidence="3" id="KW-1185">Reference proteome</keyword>
<dbReference type="EMBL" id="JACHEO010000006">
    <property type="protein sequence ID" value="MBB5347742.1"/>
    <property type="molecule type" value="Genomic_DNA"/>
</dbReference>
<protein>
    <submittedName>
        <fullName evidence="2">Uncharacterized protein</fullName>
    </submittedName>
</protein>
<sequence length="60" mass="6533">MPAIAGVSGRLRFGGYGVPQAQPGPEQEKNILRNQAEALKADLEIITRRLQDLETEAADE</sequence>
<dbReference type="AlphaFoldDB" id="A0A840UPN9"/>
<evidence type="ECO:0000256" key="1">
    <source>
        <dbReference type="SAM" id="Coils"/>
    </source>
</evidence>
<keyword evidence="1" id="KW-0175">Coiled coil</keyword>
<proteinExistence type="predicted"/>
<dbReference type="Proteomes" id="UP000539642">
    <property type="component" value="Unassembled WGS sequence"/>
</dbReference>
<reference evidence="2 3" key="1">
    <citation type="submission" date="2020-08" db="EMBL/GenBank/DDBJ databases">
        <title>Genomic Encyclopedia of Type Strains, Phase IV (KMG-IV): sequencing the most valuable type-strain genomes for metagenomic binning, comparative biology and taxonomic classification.</title>
        <authorList>
            <person name="Goeker M."/>
        </authorList>
    </citation>
    <scope>NUCLEOTIDE SEQUENCE [LARGE SCALE GENOMIC DNA]</scope>
    <source>
        <strain evidence="2 3">DSM 28570</strain>
    </source>
</reference>
<accession>A0A840UPN9</accession>
<organism evidence="2 3">
    <name type="scientific">Desulfoprunum benzoelyticum</name>
    <dbReference type="NCBI Taxonomy" id="1506996"/>
    <lineage>
        <taxon>Bacteria</taxon>
        <taxon>Pseudomonadati</taxon>
        <taxon>Thermodesulfobacteriota</taxon>
        <taxon>Desulfobulbia</taxon>
        <taxon>Desulfobulbales</taxon>
        <taxon>Desulfobulbaceae</taxon>
        <taxon>Desulfoprunum</taxon>
    </lineage>
</organism>
<evidence type="ECO:0000313" key="3">
    <source>
        <dbReference type="Proteomes" id="UP000539642"/>
    </source>
</evidence>
<name>A0A840UPN9_9BACT</name>
<feature type="coiled-coil region" evidence="1">
    <location>
        <begin position="29"/>
        <end position="56"/>
    </location>
</feature>
<gene>
    <name evidence="2" type="ORF">HNQ81_001466</name>
</gene>